<keyword evidence="1" id="KW-0175">Coiled coil</keyword>
<dbReference type="Proteomes" id="UP000694392">
    <property type="component" value="Unplaced"/>
</dbReference>
<dbReference type="PANTHER" id="PTHR10337:SF6">
    <property type="entry name" value="CENTROSOMAL PROTEIN OF 152 KDA"/>
    <property type="match status" value="1"/>
</dbReference>
<sequence>MTDSYVDLGIKKVNWKSSRFHSFVQNKDLNKELSKDEIILELKAEMERLLSSNKMKRSQISQLQSELNDCQKTIEELKQLVKAKEPEPKASKLENVTDTLWSNLSSSDKLLKEEILRLKKENQELQEEAESHSKSIQELELSEQKLKGAHQNLCSQMRQMIQDFDR</sequence>
<reference evidence="2" key="2">
    <citation type="submission" date="2025-09" db="UniProtKB">
        <authorList>
            <consortium name="Ensembl"/>
        </authorList>
    </citation>
    <scope>IDENTIFICATION</scope>
</reference>
<accession>A0A8D0H0L4</accession>
<evidence type="ECO:0000313" key="3">
    <source>
        <dbReference type="Proteomes" id="UP000694392"/>
    </source>
</evidence>
<proteinExistence type="predicted"/>
<dbReference type="GO" id="GO:0007099">
    <property type="term" value="P:centriole replication"/>
    <property type="evidence" value="ECO:0007669"/>
    <property type="project" value="TreeGrafter"/>
</dbReference>
<dbReference type="Ensembl" id="ENSSPUT00000015943.1">
    <property type="protein sequence ID" value="ENSSPUP00000014952.1"/>
    <property type="gene ID" value="ENSSPUG00000011543.1"/>
</dbReference>
<feature type="coiled-coil region" evidence="1">
    <location>
        <begin position="108"/>
        <end position="142"/>
    </location>
</feature>
<reference evidence="2" key="1">
    <citation type="submission" date="2025-08" db="UniProtKB">
        <authorList>
            <consortium name="Ensembl"/>
        </authorList>
    </citation>
    <scope>IDENTIFICATION</scope>
</reference>
<dbReference type="GeneTree" id="ENSGT01050000247478"/>
<keyword evidence="3" id="KW-1185">Reference proteome</keyword>
<dbReference type="GO" id="GO:0005813">
    <property type="term" value="C:centrosome"/>
    <property type="evidence" value="ECO:0007669"/>
    <property type="project" value="TreeGrafter"/>
</dbReference>
<name>A0A8D0H0L4_SPHPU</name>
<evidence type="ECO:0000313" key="2">
    <source>
        <dbReference type="Ensembl" id="ENSSPUP00000014952.1"/>
    </source>
</evidence>
<protein>
    <submittedName>
        <fullName evidence="2">Uncharacterized protein</fullName>
    </submittedName>
</protein>
<dbReference type="InterPro" id="IPR051235">
    <property type="entry name" value="CEP152/SHC-Transforming"/>
</dbReference>
<evidence type="ECO:0000256" key="1">
    <source>
        <dbReference type="SAM" id="Coils"/>
    </source>
</evidence>
<dbReference type="PANTHER" id="PTHR10337">
    <property type="entry name" value="SHC TRANSFORMING PROTEIN"/>
    <property type="match status" value="1"/>
</dbReference>
<dbReference type="AlphaFoldDB" id="A0A8D0H0L4"/>
<feature type="coiled-coil region" evidence="1">
    <location>
        <begin position="46"/>
        <end position="80"/>
    </location>
</feature>
<organism evidence="2 3">
    <name type="scientific">Sphenodon punctatus</name>
    <name type="common">Tuatara</name>
    <name type="synonym">Hatteria punctata</name>
    <dbReference type="NCBI Taxonomy" id="8508"/>
    <lineage>
        <taxon>Eukaryota</taxon>
        <taxon>Metazoa</taxon>
        <taxon>Chordata</taxon>
        <taxon>Craniata</taxon>
        <taxon>Vertebrata</taxon>
        <taxon>Euteleostomi</taxon>
        <taxon>Lepidosauria</taxon>
        <taxon>Sphenodontia</taxon>
        <taxon>Sphenodontidae</taxon>
        <taxon>Sphenodon</taxon>
    </lineage>
</organism>